<keyword evidence="3" id="KW-1185">Reference proteome</keyword>
<keyword evidence="1" id="KW-0732">Signal</keyword>
<dbReference type="AlphaFoldDB" id="A0AA38IPK9"/>
<feature type="chain" id="PRO_5041219810" evidence="1">
    <location>
        <begin position="17"/>
        <end position="148"/>
    </location>
</feature>
<name>A0AA38IPK9_9CUCU</name>
<protein>
    <submittedName>
        <fullName evidence="2">Uncharacterized protein</fullName>
    </submittedName>
</protein>
<accession>A0AA38IPK9</accession>
<gene>
    <name evidence="2" type="ORF">Zmor_009717</name>
</gene>
<evidence type="ECO:0000256" key="1">
    <source>
        <dbReference type="SAM" id="SignalP"/>
    </source>
</evidence>
<evidence type="ECO:0000313" key="3">
    <source>
        <dbReference type="Proteomes" id="UP001168821"/>
    </source>
</evidence>
<organism evidence="2 3">
    <name type="scientific">Zophobas morio</name>
    <dbReference type="NCBI Taxonomy" id="2755281"/>
    <lineage>
        <taxon>Eukaryota</taxon>
        <taxon>Metazoa</taxon>
        <taxon>Ecdysozoa</taxon>
        <taxon>Arthropoda</taxon>
        <taxon>Hexapoda</taxon>
        <taxon>Insecta</taxon>
        <taxon>Pterygota</taxon>
        <taxon>Neoptera</taxon>
        <taxon>Endopterygota</taxon>
        <taxon>Coleoptera</taxon>
        <taxon>Polyphaga</taxon>
        <taxon>Cucujiformia</taxon>
        <taxon>Tenebrionidae</taxon>
        <taxon>Zophobas</taxon>
    </lineage>
</organism>
<dbReference type="Proteomes" id="UP001168821">
    <property type="component" value="Unassembled WGS sequence"/>
</dbReference>
<reference evidence="2" key="1">
    <citation type="journal article" date="2023" name="G3 (Bethesda)">
        <title>Whole genome assemblies of Zophobas morio and Tenebrio molitor.</title>
        <authorList>
            <person name="Kaur S."/>
            <person name="Stinson S.A."/>
            <person name="diCenzo G.C."/>
        </authorList>
    </citation>
    <scope>NUCLEOTIDE SEQUENCE</scope>
    <source>
        <strain evidence="2">QUZm001</strain>
    </source>
</reference>
<feature type="signal peptide" evidence="1">
    <location>
        <begin position="1"/>
        <end position="16"/>
    </location>
</feature>
<sequence length="148" mass="16646">MFKIFFVVIFAFVVRADDNDTTTTTPWTTHTTPESSSIYCDYFPEPSEEDVGNYGDGFCQLDGSFPNEQLFLRKIISTYDGDTFVSDSYQFPASLVTRVVLLNFGRYHGATNAIDIINESGDGGVEIYVDIFSGKGIRMFVEVYGLKY</sequence>
<evidence type="ECO:0000313" key="2">
    <source>
        <dbReference type="EMBL" id="KAJ3657942.1"/>
    </source>
</evidence>
<comment type="caution">
    <text evidence="2">The sequence shown here is derived from an EMBL/GenBank/DDBJ whole genome shotgun (WGS) entry which is preliminary data.</text>
</comment>
<proteinExistence type="predicted"/>
<dbReference type="EMBL" id="JALNTZ010000003">
    <property type="protein sequence ID" value="KAJ3657942.1"/>
    <property type="molecule type" value="Genomic_DNA"/>
</dbReference>